<keyword evidence="2" id="KW-1185">Reference proteome</keyword>
<accession>A0AAV5AD99</accession>
<proteinExistence type="predicted"/>
<protein>
    <submittedName>
        <fullName evidence="1">Uncharacterized protein</fullName>
    </submittedName>
</protein>
<name>A0AAV5AD99_9AGAM</name>
<comment type="caution">
    <text evidence="1">The sequence shown here is derived from an EMBL/GenBank/DDBJ whole genome shotgun (WGS) entry which is preliminary data.</text>
</comment>
<reference evidence="1" key="1">
    <citation type="submission" date="2021-10" db="EMBL/GenBank/DDBJ databases">
        <title>De novo Genome Assembly of Clathrus columnatus (Basidiomycota, Fungi) Using Illumina and Nanopore Sequence Data.</title>
        <authorList>
            <person name="Ogiso-Tanaka E."/>
            <person name="Itagaki H."/>
            <person name="Hosoya T."/>
            <person name="Hosaka K."/>
        </authorList>
    </citation>
    <scope>NUCLEOTIDE SEQUENCE</scope>
    <source>
        <strain evidence="1">MO-923</strain>
    </source>
</reference>
<evidence type="ECO:0000313" key="2">
    <source>
        <dbReference type="Proteomes" id="UP001050691"/>
    </source>
</evidence>
<organism evidence="1 2">
    <name type="scientific">Clathrus columnatus</name>
    <dbReference type="NCBI Taxonomy" id="1419009"/>
    <lineage>
        <taxon>Eukaryota</taxon>
        <taxon>Fungi</taxon>
        <taxon>Dikarya</taxon>
        <taxon>Basidiomycota</taxon>
        <taxon>Agaricomycotina</taxon>
        <taxon>Agaricomycetes</taxon>
        <taxon>Phallomycetidae</taxon>
        <taxon>Phallales</taxon>
        <taxon>Clathraceae</taxon>
        <taxon>Clathrus</taxon>
    </lineage>
</organism>
<dbReference type="Proteomes" id="UP001050691">
    <property type="component" value="Unassembled WGS sequence"/>
</dbReference>
<dbReference type="EMBL" id="BPWL01000006">
    <property type="protein sequence ID" value="GJJ11577.1"/>
    <property type="molecule type" value="Genomic_DNA"/>
</dbReference>
<dbReference type="AlphaFoldDB" id="A0AAV5AD99"/>
<gene>
    <name evidence="1" type="ORF">Clacol_005812</name>
</gene>
<evidence type="ECO:0000313" key="1">
    <source>
        <dbReference type="EMBL" id="GJJ11577.1"/>
    </source>
</evidence>
<sequence length="68" mass="8227">MRFNFTHARPLWALDNLRDKPYKRAKLQNVEIPQRDVQTTFDTWLMDTDNSTPDLTIEKMMYRPDKVL</sequence>